<comment type="caution">
    <text evidence="1">The sequence shown here is derived from an EMBL/GenBank/DDBJ whole genome shotgun (WGS) entry which is preliminary data.</text>
</comment>
<evidence type="ECO:0000313" key="1">
    <source>
        <dbReference type="EMBL" id="GJM60672.1"/>
    </source>
</evidence>
<dbReference type="AlphaFoldDB" id="A0AAN5AJ99"/>
<sequence length="44" mass="5266">MEYKADNLNPLFYLLTILFAHETLRITVNNPKEHLYLTKFAKKI</sequence>
<reference evidence="1 2" key="1">
    <citation type="submission" date="2021-12" db="EMBL/GenBank/DDBJ databases">
        <title>Genome sequencing of bacteria with rrn-lacking chromosome and rrn-plasmid.</title>
        <authorList>
            <person name="Anda M."/>
            <person name="Iwasaki W."/>
        </authorList>
    </citation>
    <scope>NUCLEOTIDE SEQUENCE [LARGE SCALE GENOMIC DNA]</scope>
    <source>
        <strain evidence="1 2">NBRC 15940</strain>
    </source>
</reference>
<proteinExistence type="predicted"/>
<evidence type="ECO:0000313" key="2">
    <source>
        <dbReference type="Proteomes" id="UP001310022"/>
    </source>
</evidence>
<protein>
    <submittedName>
        <fullName evidence="1">Uncharacterized protein</fullName>
    </submittedName>
</protein>
<dbReference type="Proteomes" id="UP001310022">
    <property type="component" value="Unassembled WGS sequence"/>
</dbReference>
<accession>A0AAN5AJ99</accession>
<dbReference type="EMBL" id="BQKE01000001">
    <property type="protein sequence ID" value="GJM60672.1"/>
    <property type="molecule type" value="Genomic_DNA"/>
</dbReference>
<keyword evidence="2" id="KW-1185">Reference proteome</keyword>
<gene>
    <name evidence="1" type="ORF">PEDI_12240</name>
</gene>
<organism evidence="1 2">
    <name type="scientific">Persicobacter diffluens</name>
    <dbReference type="NCBI Taxonomy" id="981"/>
    <lineage>
        <taxon>Bacteria</taxon>
        <taxon>Pseudomonadati</taxon>
        <taxon>Bacteroidota</taxon>
        <taxon>Cytophagia</taxon>
        <taxon>Cytophagales</taxon>
        <taxon>Persicobacteraceae</taxon>
        <taxon>Persicobacter</taxon>
    </lineage>
</organism>
<name>A0AAN5AJ99_9BACT</name>